<dbReference type="InParanoid" id="A0A0H2SNS0"/>
<protein>
    <recommendedName>
        <fullName evidence="5">G-protein coupled receptors family 1 profile domain-containing protein</fullName>
    </recommendedName>
</protein>
<evidence type="ECO:0000256" key="2">
    <source>
        <dbReference type="SAM" id="Phobius"/>
    </source>
</evidence>
<name>A0A0H2SNS0_9AGAM</name>
<evidence type="ECO:0000313" key="4">
    <source>
        <dbReference type="Proteomes" id="UP000053477"/>
    </source>
</evidence>
<accession>A0A0H2SNS0</accession>
<keyword evidence="2" id="KW-0472">Membrane</keyword>
<proteinExistence type="predicted"/>
<feature type="transmembrane region" description="Helical" evidence="2">
    <location>
        <begin position="53"/>
        <end position="73"/>
    </location>
</feature>
<sequence>MSSASQEDSVFAIRTGRTLLDGTVIAGAAYGVVFTLTCQSLHLLLFYPRNKKIQWLLVGYVSMLFALSTISFGTELKFNELEFVDNQNYPGGILAYNYEQYNIPVNVATFASSFVATWFSDAFLSYRLYVFSQRNILFIIAPSILLTGSIVVSIILLHQIANPSITFWTGSYVHYGAAYWALSTSLNLLVTGTILGRILLWRRTIRKEFKRMGVKRMTLCSEGGGTSIGNANAFRGTVAILLESAVLSLIVGVFFLIVYVKGSIVMNVMMPVLGQVIVIAPMLIVLRVAQGSAWTQETVASASNIEFDPRAASGRSAKCPREVESFSSCDTVASVDLERQTDMCHDSGSAVTRVGSQSFSRGSAAVGGGGEKEESKVEPGAR</sequence>
<feature type="transmembrane region" description="Helical" evidence="2">
    <location>
        <begin position="24"/>
        <end position="46"/>
    </location>
</feature>
<keyword evidence="2" id="KW-1133">Transmembrane helix</keyword>
<feature type="transmembrane region" description="Helical" evidence="2">
    <location>
        <begin position="103"/>
        <end position="124"/>
    </location>
</feature>
<feature type="transmembrane region" description="Helical" evidence="2">
    <location>
        <begin position="238"/>
        <end position="258"/>
    </location>
</feature>
<feature type="transmembrane region" description="Helical" evidence="2">
    <location>
        <begin position="177"/>
        <end position="200"/>
    </location>
</feature>
<gene>
    <name evidence="3" type="ORF">SCHPADRAFT_935976</name>
</gene>
<feature type="transmembrane region" description="Helical" evidence="2">
    <location>
        <begin position="136"/>
        <end position="157"/>
    </location>
</feature>
<feature type="region of interest" description="Disordered" evidence="1">
    <location>
        <begin position="346"/>
        <end position="382"/>
    </location>
</feature>
<reference evidence="3 4" key="1">
    <citation type="submission" date="2015-04" db="EMBL/GenBank/DDBJ databases">
        <title>Complete genome sequence of Schizopora paradoxa KUC8140, a cosmopolitan wood degrader in East Asia.</title>
        <authorList>
            <consortium name="DOE Joint Genome Institute"/>
            <person name="Min B."/>
            <person name="Park H."/>
            <person name="Jang Y."/>
            <person name="Kim J.-J."/>
            <person name="Kim K.H."/>
            <person name="Pangilinan J."/>
            <person name="Lipzen A."/>
            <person name="Riley R."/>
            <person name="Grigoriev I.V."/>
            <person name="Spatafora J.W."/>
            <person name="Choi I.-G."/>
        </authorList>
    </citation>
    <scope>NUCLEOTIDE SEQUENCE [LARGE SCALE GENOMIC DNA]</scope>
    <source>
        <strain evidence="3 4">KUC8140</strain>
    </source>
</reference>
<dbReference type="Proteomes" id="UP000053477">
    <property type="component" value="Unassembled WGS sequence"/>
</dbReference>
<feature type="transmembrane region" description="Helical" evidence="2">
    <location>
        <begin position="264"/>
        <end position="286"/>
    </location>
</feature>
<dbReference type="AlphaFoldDB" id="A0A0H2SNS0"/>
<evidence type="ECO:0000313" key="3">
    <source>
        <dbReference type="EMBL" id="KLO18716.1"/>
    </source>
</evidence>
<dbReference type="EMBL" id="KQ085892">
    <property type="protein sequence ID" value="KLO18716.1"/>
    <property type="molecule type" value="Genomic_DNA"/>
</dbReference>
<evidence type="ECO:0008006" key="5">
    <source>
        <dbReference type="Google" id="ProtNLM"/>
    </source>
</evidence>
<dbReference type="OrthoDB" id="2905268at2759"/>
<feature type="compositionally biased region" description="Basic and acidic residues" evidence="1">
    <location>
        <begin position="370"/>
        <end position="382"/>
    </location>
</feature>
<evidence type="ECO:0000256" key="1">
    <source>
        <dbReference type="SAM" id="MobiDB-lite"/>
    </source>
</evidence>
<keyword evidence="2" id="KW-0812">Transmembrane</keyword>
<organism evidence="3 4">
    <name type="scientific">Schizopora paradoxa</name>
    <dbReference type="NCBI Taxonomy" id="27342"/>
    <lineage>
        <taxon>Eukaryota</taxon>
        <taxon>Fungi</taxon>
        <taxon>Dikarya</taxon>
        <taxon>Basidiomycota</taxon>
        <taxon>Agaricomycotina</taxon>
        <taxon>Agaricomycetes</taxon>
        <taxon>Hymenochaetales</taxon>
        <taxon>Schizoporaceae</taxon>
        <taxon>Schizopora</taxon>
    </lineage>
</organism>
<keyword evidence="4" id="KW-1185">Reference proteome</keyword>